<sequence>MAKKINRSASSGAFIKKIQLENEDYVDLEFDHEDDIVLDDRELQGMSEEVTSAAYTNQLLKWHEGADKSLRGTYQKNSRTTEWRKRKADNDASNTQGSYRLTDKGFFIKVQKEAPIELKESIDSELENIQIDKIAVLKLAHEDVKKEIFPYTRAGPSSQSVDAFELCKLKSVECYLRYRISGAKTMEASEKASMEIWLHKNTYRPAAIRKYAKEYVDFRSIALHQQGKYLRRHSLFSDEDIKSTICKWIQNQRPENRSLIEVKKYIDGDILPRKLGIPGNTSTSTIWKYLHEWGYVFRKNSKDIYYDGHEREDVIAYRQKWAKRMMVYKKKMATFSENEETVVLPVLRSDEIEHVLVTHDESTFYANDGKDTMRLMEDENPIRKKGPGMSLMISEFKCVCHGTMARGAWSSREVFRPGADRDGYWTSADMLKQLKNNVIPLFELIHPGCKAVFSFDQSTNHKAYGQNALISSKMNLNDKEIEDDDPCSLRDTVFVRNGVEEVQSMYYEKDEWFAKKSGQWVQNKVKYVKGVRHILEERGLWLEKDPYNPIKKWRLDCKSKDASEDSKCCAHHFLASQPDFMSQKTALHEAVEDSGHIFELYPKFHCECNWIERYWGAAKREASLQCDYTYKSLDKNIHTLLDHAGKLPNIRRYYNRSWRYIEAYSQEMNVKEANDVVKKFTKKKYTSHRRDEGRE</sequence>
<dbReference type="Proteomes" id="UP000077315">
    <property type="component" value="Unassembled WGS sequence"/>
</dbReference>
<dbReference type="GeneID" id="28996539"/>
<dbReference type="InParanoid" id="A0A162UGN1"/>
<dbReference type="STRING" id="763407.A0A162UGN1"/>
<dbReference type="InterPro" id="IPR036397">
    <property type="entry name" value="RNaseH_sf"/>
</dbReference>
<dbReference type="Gene3D" id="3.30.420.10">
    <property type="entry name" value="Ribonuclease H-like superfamily/Ribonuclease H"/>
    <property type="match status" value="1"/>
</dbReference>
<reference evidence="3" key="1">
    <citation type="submission" date="2015-06" db="EMBL/GenBank/DDBJ databases">
        <title>Expansion of signal transduction pathways in fungi by whole-genome duplication.</title>
        <authorList>
            <consortium name="DOE Joint Genome Institute"/>
            <person name="Corrochano L.M."/>
            <person name="Kuo A."/>
            <person name="Marcet-Houben M."/>
            <person name="Polaino S."/>
            <person name="Salamov A."/>
            <person name="Villalobos J.M."/>
            <person name="Alvarez M.I."/>
            <person name="Avalos J."/>
            <person name="Benito E.P."/>
            <person name="Benoit I."/>
            <person name="Burger G."/>
            <person name="Camino L.P."/>
            <person name="Canovas D."/>
            <person name="Cerda-Olmedo E."/>
            <person name="Cheng J.-F."/>
            <person name="Dominguez A."/>
            <person name="Elias M."/>
            <person name="Eslava A.P."/>
            <person name="Glaser F."/>
            <person name="Grimwood J."/>
            <person name="Gutierrez G."/>
            <person name="Heitman J."/>
            <person name="Henrissat B."/>
            <person name="Iturriaga E.A."/>
            <person name="Lang B.F."/>
            <person name="Lavin J.L."/>
            <person name="Lee S."/>
            <person name="Li W."/>
            <person name="Lindquist E."/>
            <person name="Lopez-Garcia S."/>
            <person name="Luque E.M."/>
            <person name="Marcos A.T."/>
            <person name="Martin J."/>
            <person name="McCluskey K."/>
            <person name="Medina H.R."/>
            <person name="Miralles-Duran A."/>
            <person name="Miyazaki A."/>
            <person name="Munoz-Torres E."/>
            <person name="Oguiza J.A."/>
            <person name="Ohm R."/>
            <person name="Olmedo M."/>
            <person name="Orejas M."/>
            <person name="Ortiz-Castellanos L."/>
            <person name="Pisabarro A.G."/>
            <person name="Rodriguez-Romero J."/>
            <person name="Ruiz-Herrera J."/>
            <person name="Ruiz-Vazquez R."/>
            <person name="Sanz C."/>
            <person name="Schackwitz W."/>
            <person name="Schmutz J."/>
            <person name="Shahriari M."/>
            <person name="Shelest E."/>
            <person name="Silva-Franco F."/>
            <person name="Soanes D."/>
            <person name="Syed K."/>
            <person name="Tagua V.G."/>
            <person name="Talbot N.J."/>
            <person name="Thon M."/>
            <person name="De vries R.P."/>
            <person name="Wiebenga A."/>
            <person name="Yadav J.S."/>
            <person name="Braun E.L."/>
            <person name="Baker S."/>
            <person name="Garre V."/>
            <person name="Horwitz B."/>
            <person name="Torres-Martinez S."/>
            <person name="Idnurm A."/>
            <person name="Herrera-Estrella A."/>
            <person name="Gabaldon T."/>
            <person name="Grigoriev I.V."/>
        </authorList>
    </citation>
    <scope>NUCLEOTIDE SEQUENCE [LARGE SCALE GENOMIC DNA]</scope>
    <source>
        <strain evidence="3">NRRL 1555(-)</strain>
    </source>
</reference>
<gene>
    <name evidence="2" type="ORF">PHYBLDRAFT_167383</name>
</gene>
<dbReference type="RefSeq" id="XP_018293103.1">
    <property type="nucleotide sequence ID" value="XM_018435633.1"/>
</dbReference>
<keyword evidence="3" id="KW-1185">Reference proteome</keyword>
<dbReference type="AlphaFoldDB" id="A0A162UGN1"/>
<dbReference type="PANTHER" id="PTHR35871:SF1">
    <property type="entry name" value="CXC1-LIKE CYSTEINE CLUSTER ASSOCIATED WITH KDZ TRANSPOSASES DOMAIN-CONTAINING PROTEIN"/>
    <property type="match status" value="1"/>
</dbReference>
<feature type="region of interest" description="Disordered" evidence="1">
    <location>
        <begin position="74"/>
        <end position="96"/>
    </location>
</feature>
<evidence type="ECO:0000313" key="3">
    <source>
        <dbReference type="Proteomes" id="UP000077315"/>
    </source>
</evidence>
<evidence type="ECO:0000313" key="2">
    <source>
        <dbReference type="EMBL" id="OAD75063.1"/>
    </source>
</evidence>
<evidence type="ECO:0000256" key="1">
    <source>
        <dbReference type="SAM" id="MobiDB-lite"/>
    </source>
</evidence>
<organism evidence="2 3">
    <name type="scientific">Phycomyces blakesleeanus (strain ATCC 8743b / DSM 1359 / FGSC 10004 / NBRC 33097 / NRRL 1555)</name>
    <dbReference type="NCBI Taxonomy" id="763407"/>
    <lineage>
        <taxon>Eukaryota</taxon>
        <taxon>Fungi</taxon>
        <taxon>Fungi incertae sedis</taxon>
        <taxon>Mucoromycota</taxon>
        <taxon>Mucoromycotina</taxon>
        <taxon>Mucoromycetes</taxon>
        <taxon>Mucorales</taxon>
        <taxon>Phycomycetaceae</taxon>
        <taxon>Phycomyces</taxon>
    </lineage>
</organism>
<dbReference type="OrthoDB" id="10044727at2759"/>
<proteinExistence type="predicted"/>
<dbReference type="GO" id="GO:0003676">
    <property type="term" value="F:nucleic acid binding"/>
    <property type="evidence" value="ECO:0007669"/>
    <property type="project" value="InterPro"/>
</dbReference>
<name>A0A162UGN1_PHYB8</name>
<dbReference type="EMBL" id="KV440978">
    <property type="protein sequence ID" value="OAD75063.1"/>
    <property type="molecule type" value="Genomic_DNA"/>
</dbReference>
<accession>A0A162UGN1</accession>
<dbReference type="PANTHER" id="PTHR35871">
    <property type="entry name" value="EXPRESSED PROTEIN"/>
    <property type="match status" value="1"/>
</dbReference>
<dbReference type="VEuPathDB" id="FungiDB:PHYBLDRAFT_167383"/>
<protein>
    <submittedName>
        <fullName evidence="2">Uncharacterized protein</fullName>
    </submittedName>
</protein>